<evidence type="ECO:0000313" key="1">
    <source>
        <dbReference type="EMBL" id="MCG2618033.1"/>
    </source>
</evidence>
<keyword evidence="2" id="KW-1185">Reference proteome</keyword>
<reference evidence="1" key="1">
    <citation type="submission" date="2022-01" db="EMBL/GenBank/DDBJ databases">
        <authorList>
            <person name="Jo J.-H."/>
            <person name="Im W.-T."/>
        </authorList>
    </citation>
    <scope>NUCLEOTIDE SEQUENCE</scope>
    <source>
        <strain evidence="1">NA20</strain>
    </source>
</reference>
<name>A0ABS9L0C4_9BACT</name>
<proteinExistence type="predicted"/>
<organism evidence="1 2">
    <name type="scientific">Terrimonas ginsenosidimutans</name>
    <dbReference type="NCBI Taxonomy" id="2908004"/>
    <lineage>
        <taxon>Bacteria</taxon>
        <taxon>Pseudomonadati</taxon>
        <taxon>Bacteroidota</taxon>
        <taxon>Chitinophagia</taxon>
        <taxon>Chitinophagales</taxon>
        <taxon>Chitinophagaceae</taxon>
        <taxon>Terrimonas</taxon>
    </lineage>
</organism>
<dbReference type="EMBL" id="JAKLTR010000030">
    <property type="protein sequence ID" value="MCG2618033.1"/>
    <property type="molecule type" value="Genomic_DNA"/>
</dbReference>
<dbReference type="Proteomes" id="UP001165367">
    <property type="component" value="Unassembled WGS sequence"/>
</dbReference>
<dbReference type="RefSeq" id="WP_237877101.1">
    <property type="nucleotide sequence ID" value="NZ_JAKLTR010000030.1"/>
</dbReference>
<comment type="caution">
    <text evidence="1">The sequence shown here is derived from an EMBL/GenBank/DDBJ whole genome shotgun (WGS) entry which is preliminary data.</text>
</comment>
<evidence type="ECO:0000313" key="2">
    <source>
        <dbReference type="Proteomes" id="UP001165367"/>
    </source>
</evidence>
<sequence>MSTFLFLSRSNLCSADKSANILEIIPKEALAELGDISSELLKTAGLAEMNEKLKSF</sequence>
<accession>A0ABS9L0C4</accession>
<protein>
    <submittedName>
        <fullName evidence="1">Uncharacterized protein</fullName>
    </submittedName>
</protein>
<gene>
    <name evidence="1" type="ORF">LZZ85_27265</name>
</gene>